<dbReference type="PANTHER" id="PTHR11229:SF16">
    <property type="entry name" value="LARGE RIBOSOMAL SUBUNIT PROTEIN UL3C"/>
    <property type="match status" value="1"/>
</dbReference>
<dbReference type="Proteomes" id="UP000184032">
    <property type="component" value="Unassembled WGS sequence"/>
</dbReference>
<dbReference type="Gene3D" id="2.40.30.10">
    <property type="entry name" value="Translation factors"/>
    <property type="match status" value="1"/>
</dbReference>
<dbReference type="GO" id="GO:0003735">
    <property type="term" value="F:structural constituent of ribosome"/>
    <property type="evidence" value="ECO:0007669"/>
    <property type="project" value="UniProtKB-UniRule"/>
</dbReference>
<dbReference type="InterPro" id="IPR000597">
    <property type="entry name" value="Ribosomal_uL3"/>
</dbReference>
<comment type="subunit">
    <text evidence="7 9">Part of the 50S ribosomal subunit. Forms a cluster with proteins L14 and L19.</text>
</comment>
<dbReference type="InterPro" id="IPR019927">
    <property type="entry name" value="Ribosomal_uL3_bac/org-type"/>
</dbReference>
<evidence type="ECO:0000256" key="3">
    <source>
        <dbReference type="ARBA" id="ARBA00022884"/>
    </source>
</evidence>
<evidence type="ECO:0000256" key="5">
    <source>
        <dbReference type="ARBA" id="ARBA00023274"/>
    </source>
</evidence>
<evidence type="ECO:0000256" key="1">
    <source>
        <dbReference type="ARBA" id="ARBA00006540"/>
    </source>
</evidence>
<dbReference type="Pfam" id="PF00297">
    <property type="entry name" value="Ribosomal_L3"/>
    <property type="match status" value="1"/>
</dbReference>
<dbReference type="AlphaFoldDB" id="A0A1M5QR76"/>
<dbReference type="PROSITE" id="PS00474">
    <property type="entry name" value="RIBOSOMAL_L3"/>
    <property type="match status" value="1"/>
</dbReference>
<reference evidence="10 11" key="1">
    <citation type="submission" date="2016-11" db="EMBL/GenBank/DDBJ databases">
        <authorList>
            <person name="Jaros S."/>
            <person name="Januszkiewicz K."/>
            <person name="Wedrychowicz H."/>
        </authorList>
    </citation>
    <scope>NUCLEOTIDE SEQUENCE [LARGE SCALE GENOMIC DNA]</scope>
    <source>
        <strain evidence="10 11">DSM 21120</strain>
    </source>
</reference>
<dbReference type="EMBL" id="FQXI01000003">
    <property type="protein sequence ID" value="SHH16270.1"/>
    <property type="molecule type" value="Genomic_DNA"/>
</dbReference>
<dbReference type="GO" id="GO:0006412">
    <property type="term" value="P:translation"/>
    <property type="evidence" value="ECO:0007669"/>
    <property type="project" value="UniProtKB-UniRule"/>
</dbReference>
<dbReference type="FunFam" id="2.40.30.10:FF:000004">
    <property type="entry name" value="50S ribosomal protein L3"/>
    <property type="match status" value="1"/>
</dbReference>
<organism evidence="10 11">
    <name type="scientific">Anaerosphaera aminiphila DSM 21120</name>
    <dbReference type="NCBI Taxonomy" id="1120995"/>
    <lineage>
        <taxon>Bacteria</taxon>
        <taxon>Bacillati</taxon>
        <taxon>Bacillota</taxon>
        <taxon>Tissierellia</taxon>
        <taxon>Tissierellales</taxon>
        <taxon>Peptoniphilaceae</taxon>
        <taxon>Anaerosphaera</taxon>
    </lineage>
</organism>
<comment type="similarity">
    <text evidence="1 7 8">Belongs to the universal ribosomal protein uL3 family.</text>
</comment>
<proteinExistence type="inferred from homology"/>
<evidence type="ECO:0000256" key="8">
    <source>
        <dbReference type="RuleBase" id="RU003905"/>
    </source>
</evidence>
<dbReference type="STRING" id="1120995.SAMN02745245_00699"/>
<dbReference type="InterPro" id="IPR019926">
    <property type="entry name" value="Ribosomal_uL3_CS"/>
</dbReference>
<protein>
    <recommendedName>
        <fullName evidence="6 7">Large ribosomal subunit protein uL3</fullName>
    </recommendedName>
</protein>
<dbReference type="FunFam" id="3.30.160.810:FF:000001">
    <property type="entry name" value="50S ribosomal protein L3"/>
    <property type="match status" value="1"/>
</dbReference>
<dbReference type="OrthoDB" id="9806135at2"/>
<evidence type="ECO:0000256" key="2">
    <source>
        <dbReference type="ARBA" id="ARBA00022730"/>
    </source>
</evidence>
<dbReference type="Gene3D" id="3.30.160.810">
    <property type="match status" value="1"/>
</dbReference>
<name>A0A1M5QR76_9FIRM</name>
<evidence type="ECO:0000313" key="11">
    <source>
        <dbReference type="Proteomes" id="UP000184032"/>
    </source>
</evidence>
<comment type="function">
    <text evidence="7 9">One of the primary rRNA binding proteins, it binds directly near the 3'-end of the 23S rRNA, where it nucleates assembly of the 50S subunit.</text>
</comment>
<keyword evidence="4 7" id="KW-0689">Ribosomal protein</keyword>
<keyword evidence="11" id="KW-1185">Reference proteome</keyword>
<accession>A0A1M5QR76</accession>
<sequence length="210" mass="23154">MKFLIGKKIGMTQIFDEEGTVTPVTVIEAEPNVVVQKKTNETDGYNAVQVATGYVKERRVNKPLKGHYDKAGVEYKKYTREFRTDEVENYSLGDEIKVDLFAVGEFVDATGTSKGKGTQGVIKRHGFSRGRESHGSKFHRMPGGMGAASYPGKVFKNHRMAGKMGNEQVTVQNLEIVRVIADKNLILVKGAIPGPKKGTITLKETVKAHK</sequence>
<evidence type="ECO:0000313" key="10">
    <source>
        <dbReference type="EMBL" id="SHH16270.1"/>
    </source>
</evidence>
<dbReference type="NCBIfam" id="TIGR03625">
    <property type="entry name" value="L3_bact"/>
    <property type="match status" value="1"/>
</dbReference>
<dbReference type="InterPro" id="IPR009000">
    <property type="entry name" value="Transl_B-barrel_sf"/>
</dbReference>
<dbReference type="GO" id="GO:0019843">
    <property type="term" value="F:rRNA binding"/>
    <property type="evidence" value="ECO:0007669"/>
    <property type="project" value="UniProtKB-UniRule"/>
</dbReference>
<evidence type="ECO:0000256" key="7">
    <source>
        <dbReference type="HAMAP-Rule" id="MF_01325"/>
    </source>
</evidence>
<dbReference type="RefSeq" id="WP_073183811.1">
    <property type="nucleotide sequence ID" value="NZ_FQXI01000003.1"/>
</dbReference>
<dbReference type="PANTHER" id="PTHR11229">
    <property type="entry name" value="50S RIBOSOMAL PROTEIN L3"/>
    <property type="match status" value="1"/>
</dbReference>
<evidence type="ECO:0000256" key="6">
    <source>
        <dbReference type="ARBA" id="ARBA00035243"/>
    </source>
</evidence>
<gene>
    <name evidence="7" type="primary">rplC</name>
    <name evidence="10" type="ORF">SAMN02745245_00699</name>
</gene>
<dbReference type="HAMAP" id="MF_01325_B">
    <property type="entry name" value="Ribosomal_uL3_B"/>
    <property type="match status" value="1"/>
</dbReference>
<evidence type="ECO:0000256" key="4">
    <source>
        <dbReference type="ARBA" id="ARBA00022980"/>
    </source>
</evidence>
<dbReference type="SUPFAM" id="SSF50447">
    <property type="entry name" value="Translation proteins"/>
    <property type="match status" value="1"/>
</dbReference>
<evidence type="ECO:0000256" key="9">
    <source>
        <dbReference type="RuleBase" id="RU003906"/>
    </source>
</evidence>
<dbReference type="GO" id="GO:0022625">
    <property type="term" value="C:cytosolic large ribosomal subunit"/>
    <property type="evidence" value="ECO:0007669"/>
    <property type="project" value="TreeGrafter"/>
</dbReference>
<keyword evidence="3 7" id="KW-0694">RNA-binding</keyword>
<keyword evidence="2 7" id="KW-0699">rRNA-binding</keyword>
<keyword evidence="5 7" id="KW-0687">Ribonucleoprotein</keyword>